<gene>
    <name evidence="1" type="ORF">SDC9_58635</name>
</gene>
<proteinExistence type="predicted"/>
<organism evidence="1">
    <name type="scientific">bioreactor metagenome</name>
    <dbReference type="NCBI Taxonomy" id="1076179"/>
    <lineage>
        <taxon>unclassified sequences</taxon>
        <taxon>metagenomes</taxon>
        <taxon>ecological metagenomes</taxon>
    </lineage>
</organism>
<dbReference type="EMBL" id="VSSQ01001949">
    <property type="protein sequence ID" value="MPM12283.1"/>
    <property type="molecule type" value="Genomic_DNA"/>
</dbReference>
<comment type="caution">
    <text evidence="1">The sequence shown here is derived from an EMBL/GenBank/DDBJ whole genome shotgun (WGS) entry which is preliminary data.</text>
</comment>
<name>A0A644XDM0_9ZZZZ</name>
<dbReference type="AlphaFoldDB" id="A0A644XDM0"/>
<sequence>MAVEVFYFKIDVTFVIFHLRVEYGLYGFNETAFQKHCLQVGVSDHVLNVVNESHHSVDFFPLRIICKISFHSFFKALAFSNIYNVSSLINHFVDTGKLRKLLKYSFNFV</sequence>
<evidence type="ECO:0000313" key="1">
    <source>
        <dbReference type="EMBL" id="MPM12283.1"/>
    </source>
</evidence>
<reference evidence="1" key="1">
    <citation type="submission" date="2019-08" db="EMBL/GenBank/DDBJ databases">
        <authorList>
            <person name="Kucharzyk K."/>
            <person name="Murdoch R.W."/>
            <person name="Higgins S."/>
            <person name="Loffler F."/>
        </authorList>
    </citation>
    <scope>NUCLEOTIDE SEQUENCE</scope>
</reference>
<protein>
    <submittedName>
        <fullName evidence="1">Uncharacterized protein</fullName>
    </submittedName>
</protein>
<accession>A0A644XDM0</accession>